<evidence type="ECO:0000256" key="8">
    <source>
        <dbReference type="ARBA" id="ARBA00023121"/>
    </source>
</evidence>
<evidence type="ECO:0000256" key="13">
    <source>
        <dbReference type="ARBA" id="ARBA00023319"/>
    </source>
</evidence>
<dbReference type="RefSeq" id="XP_027732389.1">
    <property type="nucleotide sequence ID" value="XM_027876588.1"/>
</dbReference>
<keyword evidence="3" id="KW-1003">Cell membrane</keyword>
<evidence type="ECO:0000256" key="9">
    <source>
        <dbReference type="ARBA" id="ARBA00023136"/>
    </source>
</evidence>
<sequence>MWLLRLFILLSVAELCHTHNTTVLQAVEGQTLSISCPYDPAKYWGQLKSWCRQHEQEGHCQHVVSARRSWLIAFLKKWNGSTGIADDALAGRLTITLKDLRAHDAGVYQCQSHQGGVADILRKVMVEVLEDPLDPQSSGNSWIPEDPQILEKPQSPEDPEVQPSISRSFSETGHPLSSTVFSFLVAGLLLSKLLAVGFLWAIAWHKRSQKMKPESSHSHGYQLQPLPGQDEV</sequence>
<evidence type="ECO:0000256" key="6">
    <source>
        <dbReference type="ARBA" id="ARBA00022729"/>
    </source>
</evidence>
<dbReference type="Pfam" id="PF07686">
    <property type="entry name" value="V-set"/>
    <property type="match status" value="1"/>
</dbReference>
<dbReference type="PANTHER" id="PTHR16423:SF11">
    <property type="entry name" value="IG-LIKE DOMAIN-CONTAINING PROTEIN"/>
    <property type="match status" value="1"/>
</dbReference>
<dbReference type="GO" id="GO:0048468">
    <property type="term" value="P:cell development"/>
    <property type="evidence" value="ECO:0007669"/>
    <property type="project" value="UniProtKB-ARBA"/>
</dbReference>
<dbReference type="GO" id="GO:0005886">
    <property type="term" value="C:plasma membrane"/>
    <property type="evidence" value="ECO:0007669"/>
    <property type="project" value="UniProtKB-SubCell"/>
</dbReference>
<accession>A0A4X2LM88</accession>
<comment type="subcellular location">
    <subcellularLocation>
        <location evidence="1">Cell membrane</location>
        <topology evidence="1">Single-pass type I membrane protein</topology>
    </subcellularLocation>
    <subcellularLocation>
        <location evidence="2">Secreted</location>
    </subcellularLocation>
</comment>
<dbReference type="GO" id="GO:0071396">
    <property type="term" value="P:cellular response to lipid"/>
    <property type="evidence" value="ECO:0007669"/>
    <property type="project" value="UniProtKB-ARBA"/>
</dbReference>
<dbReference type="InterPro" id="IPR013783">
    <property type="entry name" value="Ig-like_fold"/>
</dbReference>
<keyword evidence="10" id="KW-1015">Disulfide bond</keyword>
<dbReference type="STRING" id="29139.ENSVURP00010026264"/>
<dbReference type="GO" id="GO:1903980">
    <property type="term" value="P:positive regulation of microglial cell activation"/>
    <property type="evidence" value="ECO:0007669"/>
    <property type="project" value="UniProtKB-ARBA"/>
</dbReference>
<dbReference type="GO" id="GO:0006955">
    <property type="term" value="P:immune response"/>
    <property type="evidence" value="ECO:0007669"/>
    <property type="project" value="UniProtKB-ARBA"/>
</dbReference>
<dbReference type="InterPro" id="IPR013106">
    <property type="entry name" value="Ig_V-set"/>
</dbReference>
<dbReference type="FunFam" id="2.60.40.10:FF:001076">
    <property type="entry name" value="Triggering receptor expressed on myeloid cells 2"/>
    <property type="match status" value="1"/>
</dbReference>
<dbReference type="Ensembl" id="ENSVURT00010029909.1">
    <property type="protein sequence ID" value="ENSVURP00010026264.1"/>
    <property type="gene ID" value="ENSVURG00010020113.1"/>
</dbReference>
<reference evidence="23" key="1">
    <citation type="submission" date="2018-12" db="EMBL/GenBank/DDBJ databases">
        <authorList>
            <person name="Yazar S."/>
        </authorList>
    </citation>
    <scope>NUCLEOTIDE SEQUENCE [LARGE SCALE GENOMIC DNA]</scope>
</reference>
<dbReference type="Proteomes" id="UP000314987">
    <property type="component" value="Unassembled WGS sequence"/>
</dbReference>
<dbReference type="SMART" id="SM00409">
    <property type="entry name" value="IG"/>
    <property type="match status" value="1"/>
</dbReference>
<dbReference type="GO" id="GO:1904951">
    <property type="term" value="P:positive regulation of establishment of protein localization"/>
    <property type="evidence" value="ECO:0007669"/>
    <property type="project" value="UniProtKB-ARBA"/>
</dbReference>
<evidence type="ECO:0000256" key="18">
    <source>
        <dbReference type="SAM" id="Phobius"/>
    </source>
</evidence>
<dbReference type="GO" id="GO:0120035">
    <property type="term" value="P:regulation of plasma membrane bounded cell projection organization"/>
    <property type="evidence" value="ECO:0007669"/>
    <property type="project" value="UniProtKB-ARBA"/>
</dbReference>
<dbReference type="AlphaFoldDB" id="A0A4X2LM88"/>
<keyword evidence="12" id="KW-0325">Glycoprotein</keyword>
<keyword evidence="4" id="KW-0964">Secreted</keyword>
<comment type="subunit">
    <text evidence="14">Monomer. After ectodomain shedding, the extracellular domain oligomerizes, which is enhanced and stabilized by binding of phosphatidylserine. Interacts with TYROBP/DAP12. Interaction with TYROBP is required for stabilization of the TREM2 C-terminal fragment (TREM2-CTF) which is produced by proteolytic processing. Interacts with PLXNA1 (via TIG domains); the interaction mediates SEMA6D binding and signaling through TYROBP.</text>
</comment>
<dbReference type="OrthoDB" id="9805957at2759"/>
<dbReference type="GO" id="GO:0005576">
    <property type="term" value="C:extracellular region"/>
    <property type="evidence" value="ECO:0007669"/>
    <property type="project" value="UniProtKB-SubCell"/>
</dbReference>
<name>A0A4X2LM88_VOMUR</name>
<evidence type="ECO:0000256" key="5">
    <source>
        <dbReference type="ARBA" id="ARBA00022692"/>
    </source>
</evidence>
<evidence type="ECO:0000259" key="20">
    <source>
        <dbReference type="SMART" id="SM00409"/>
    </source>
</evidence>
<protein>
    <recommendedName>
        <fullName evidence="15">Triggering receptor expressed on myeloid cells 2</fullName>
    </recommendedName>
    <alternativeName>
        <fullName evidence="16">Triggering receptor expressed on monocytes 2</fullName>
    </alternativeName>
</protein>
<dbReference type="InterPro" id="IPR052314">
    <property type="entry name" value="Immune_rcpt_domain"/>
</dbReference>
<dbReference type="GO" id="GO:0006909">
    <property type="term" value="P:phagocytosis"/>
    <property type="evidence" value="ECO:0007669"/>
    <property type="project" value="UniProtKB-ARBA"/>
</dbReference>
<dbReference type="GO" id="GO:0070374">
    <property type="term" value="P:positive regulation of ERK1 and ERK2 cascade"/>
    <property type="evidence" value="ECO:0007669"/>
    <property type="project" value="UniProtKB-ARBA"/>
</dbReference>
<dbReference type="InterPro" id="IPR003599">
    <property type="entry name" value="Ig_sub"/>
</dbReference>
<organism evidence="21 23">
    <name type="scientific">Vombatus ursinus</name>
    <name type="common">Common wombat</name>
    <dbReference type="NCBI Taxonomy" id="29139"/>
    <lineage>
        <taxon>Eukaryota</taxon>
        <taxon>Metazoa</taxon>
        <taxon>Chordata</taxon>
        <taxon>Craniata</taxon>
        <taxon>Vertebrata</taxon>
        <taxon>Euteleostomi</taxon>
        <taxon>Mammalia</taxon>
        <taxon>Metatheria</taxon>
        <taxon>Diprotodontia</taxon>
        <taxon>Vombatidae</taxon>
        <taxon>Vombatus</taxon>
    </lineage>
</organism>
<reference evidence="21" key="2">
    <citation type="submission" date="2025-05" db="UniProtKB">
        <authorList>
            <consortium name="Ensembl"/>
        </authorList>
    </citation>
    <scope>IDENTIFICATION</scope>
</reference>
<keyword evidence="13" id="KW-0393">Immunoglobulin domain</keyword>
<keyword evidence="5 18" id="KW-0812">Transmembrane</keyword>
<evidence type="ECO:0000256" key="12">
    <source>
        <dbReference type="ARBA" id="ARBA00023180"/>
    </source>
</evidence>
<evidence type="ECO:0000256" key="1">
    <source>
        <dbReference type="ARBA" id="ARBA00004251"/>
    </source>
</evidence>
<keyword evidence="23" id="KW-1185">Reference proteome</keyword>
<dbReference type="PANTHER" id="PTHR16423">
    <property type="entry name" value="TREM-LIKE TRANSCRIPT PROTEIN"/>
    <property type="match status" value="1"/>
</dbReference>
<dbReference type="GO" id="GO:1904141">
    <property type="term" value="P:positive regulation of microglial cell migration"/>
    <property type="evidence" value="ECO:0007669"/>
    <property type="project" value="UniProtKB-ARBA"/>
</dbReference>
<keyword evidence="6 19" id="KW-0732">Signal</keyword>
<dbReference type="Ensembl" id="ENSVURT00010032188.1">
    <property type="protein sequence ID" value="ENSVURP00010028243.1"/>
    <property type="gene ID" value="ENSVURG00010021630.1"/>
</dbReference>
<dbReference type="GO" id="GO:1900223">
    <property type="term" value="P:positive regulation of amyloid-beta clearance"/>
    <property type="evidence" value="ECO:0007669"/>
    <property type="project" value="UniProtKB-ARBA"/>
</dbReference>
<dbReference type="OMA" id="CAPSFRH"/>
<dbReference type="GO" id="GO:0048678">
    <property type="term" value="P:response to axon injury"/>
    <property type="evidence" value="ECO:0007669"/>
    <property type="project" value="UniProtKB-ARBA"/>
</dbReference>
<dbReference type="GO" id="GO:0060100">
    <property type="term" value="P:positive regulation of phagocytosis, engulfment"/>
    <property type="evidence" value="ECO:0007669"/>
    <property type="project" value="UniProtKB-ARBA"/>
</dbReference>
<evidence type="ECO:0000313" key="22">
    <source>
        <dbReference type="Ensembl" id="ENSVURP00010028243.1"/>
    </source>
</evidence>
<evidence type="ECO:0000313" key="23">
    <source>
        <dbReference type="Proteomes" id="UP000314987"/>
    </source>
</evidence>
<feature type="signal peptide" evidence="19">
    <location>
        <begin position="1"/>
        <end position="18"/>
    </location>
</feature>
<dbReference type="GO" id="GO:1900226">
    <property type="term" value="P:negative regulation of NLRP3 inflammasome complex assembly"/>
    <property type="evidence" value="ECO:0007669"/>
    <property type="project" value="UniProtKB-ARBA"/>
</dbReference>
<evidence type="ECO:0000256" key="11">
    <source>
        <dbReference type="ARBA" id="ARBA00023170"/>
    </source>
</evidence>
<dbReference type="GO" id="GO:0150094">
    <property type="term" value="P:amyloid-beta clearance by cellular catabolic process"/>
    <property type="evidence" value="ECO:0007669"/>
    <property type="project" value="UniProtKB-ARBA"/>
</dbReference>
<evidence type="ECO:0000313" key="21">
    <source>
        <dbReference type="Ensembl" id="ENSVURP00010026264.1"/>
    </source>
</evidence>
<dbReference type="GO" id="GO:0050850">
    <property type="term" value="P:positive regulation of calcium-mediated signaling"/>
    <property type="evidence" value="ECO:0007669"/>
    <property type="project" value="UniProtKB-ARBA"/>
</dbReference>
<evidence type="ECO:0000256" key="3">
    <source>
        <dbReference type="ARBA" id="ARBA00022475"/>
    </source>
</evidence>
<evidence type="ECO:0000256" key="4">
    <source>
        <dbReference type="ARBA" id="ARBA00022525"/>
    </source>
</evidence>
<dbReference type="GO" id="GO:0051898">
    <property type="term" value="P:negative regulation of phosphatidylinositol 3-kinase/protein kinase B signal transduction"/>
    <property type="evidence" value="ECO:0007669"/>
    <property type="project" value="UniProtKB-ARBA"/>
</dbReference>
<feature type="chain" id="PRO_5044616142" description="Triggering receptor expressed on myeloid cells 2" evidence="19">
    <location>
        <begin position="19"/>
        <end position="232"/>
    </location>
</feature>
<dbReference type="InterPro" id="IPR036179">
    <property type="entry name" value="Ig-like_dom_sf"/>
</dbReference>
<proteinExistence type="predicted"/>
<dbReference type="GO" id="GO:0035176">
    <property type="term" value="P:social behavior"/>
    <property type="evidence" value="ECO:0007669"/>
    <property type="project" value="UniProtKB-ARBA"/>
</dbReference>
<evidence type="ECO:0000256" key="19">
    <source>
        <dbReference type="SAM" id="SignalP"/>
    </source>
</evidence>
<dbReference type="GO" id="GO:0097367">
    <property type="term" value="F:carbohydrate derivative binding"/>
    <property type="evidence" value="ECO:0007669"/>
    <property type="project" value="UniProtKB-ARBA"/>
</dbReference>
<dbReference type="GO" id="GO:0009986">
    <property type="term" value="C:cell surface"/>
    <property type="evidence" value="ECO:0007669"/>
    <property type="project" value="TreeGrafter"/>
</dbReference>
<evidence type="ECO:0000256" key="2">
    <source>
        <dbReference type="ARBA" id="ARBA00004613"/>
    </source>
</evidence>
<feature type="region of interest" description="Disordered" evidence="17">
    <location>
        <begin position="133"/>
        <end position="170"/>
    </location>
</feature>
<dbReference type="GeneTree" id="ENSGT00470000042297"/>
<keyword evidence="11" id="KW-0675">Receptor</keyword>
<evidence type="ECO:0000256" key="16">
    <source>
        <dbReference type="ARBA" id="ARBA00080837"/>
    </source>
</evidence>
<evidence type="ECO:0000256" key="7">
    <source>
        <dbReference type="ARBA" id="ARBA00022989"/>
    </source>
</evidence>
<keyword evidence="7 18" id="KW-1133">Transmembrane helix</keyword>
<feature type="region of interest" description="Disordered" evidence="17">
    <location>
        <begin position="213"/>
        <end position="232"/>
    </location>
</feature>
<dbReference type="GO" id="GO:0150079">
    <property type="term" value="P:negative regulation of neuroinflammatory response"/>
    <property type="evidence" value="ECO:0007669"/>
    <property type="project" value="UniProtKB-ARBA"/>
</dbReference>
<evidence type="ECO:0000256" key="17">
    <source>
        <dbReference type="SAM" id="MobiDB-lite"/>
    </source>
</evidence>
<feature type="domain" description="Immunoglobulin" evidence="20">
    <location>
        <begin position="21"/>
        <end position="129"/>
    </location>
</feature>
<dbReference type="Gene3D" id="2.60.40.10">
    <property type="entry name" value="Immunoglobulins"/>
    <property type="match status" value="1"/>
</dbReference>
<dbReference type="SUPFAM" id="SSF48726">
    <property type="entry name" value="Immunoglobulin"/>
    <property type="match status" value="1"/>
</dbReference>
<evidence type="ECO:0000256" key="15">
    <source>
        <dbReference type="ARBA" id="ARBA00070587"/>
    </source>
</evidence>
<dbReference type="GeneID" id="114053487"/>
<evidence type="ECO:0000256" key="10">
    <source>
        <dbReference type="ARBA" id="ARBA00023157"/>
    </source>
</evidence>
<dbReference type="GO" id="GO:0080090">
    <property type="term" value="P:regulation of primary metabolic process"/>
    <property type="evidence" value="ECO:0007669"/>
    <property type="project" value="UniProtKB-ARBA"/>
</dbReference>
<keyword evidence="8" id="KW-0446">Lipid-binding</keyword>
<gene>
    <name evidence="21" type="primary">LOC114053487</name>
    <name evidence="22" type="synonym">LOC114053492</name>
</gene>
<keyword evidence="9 18" id="KW-0472">Membrane</keyword>
<evidence type="ECO:0000256" key="14">
    <source>
        <dbReference type="ARBA" id="ARBA00062942"/>
    </source>
</evidence>
<feature type="transmembrane region" description="Helical" evidence="18">
    <location>
        <begin position="180"/>
        <end position="203"/>
    </location>
</feature>
<dbReference type="GO" id="GO:0008289">
    <property type="term" value="F:lipid binding"/>
    <property type="evidence" value="ECO:0007669"/>
    <property type="project" value="UniProtKB-KW"/>
</dbReference>
<dbReference type="GO" id="GO:0010628">
    <property type="term" value="P:positive regulation of gene expression"/>
    <property type="evidence" value="ECO:0007669"/>
    <property type="project" value="UniProtKB-ARBA"/>
</dbReference>
<dbReference type="GO" id="GO:1904646">
    <property type="term" value="P:cellular response to amyloid-beta"/>
    <property type="evidence" value="ECO:0007669"/>
    <property type="project" value="UniProtKB-ARBA"/>
</dbReference>
<dbReference type="GO" id="GO:0004888">
    <property type="term" value="F:transmembrane signaling receptor activity"/>
    <property type="evidence" value="ECO:0007669"/>
    <property type="project" value="UniProtKB-ARBA"/>
</dbReference>
<dbReference type="GO" id="GO:0007166">
    <property type="term" value="P:cell surface receptor signaling pathway"/>
    <property type="evidence" value="ECO:0007669"/>
    <property type="project" value="UniProtKB-ARBA"/>
</dbReference>